<dbReference type="AlphaFoldDB" id="A0A1Q8W2L0"/>
<protein>
    <submittedName>
        <fullName evidence="2">Uncharacterized protein</fullName>
    </submittedName>
</protein>
<sequence>MNRAHAPPAELAGIHQPSRNHNKTPQRPPCSQECAQCKPPRNKPALPRHTGEVFGLAVQVISDPLTGTPLVLPLPRKTRDTA</sequence>
<evidence type="ECO:0000313" key="3">
    <source>
        <dbReference type="Proteomes" id="UP000186855"/>
    </source>
</evidence>
<gene>
    <name evidence="2" type="ORF">BKH30_02870</name>
</gene>
<evidence type="ECO:0000256" key="1">
    <source>
        <dbReference type="SAM" id="MobiDB-lite"/>
    </source>
</evidence>
<name>A0A1Q8W2L0_9ACTO</name>
<accession>A0A1Q8W2L0</accession>
<reference evidence="2 3" key="1">
    <citation type="submission" date="2016-12" db="EMBL/GenBank/DDBJ databases">
        <title>Genomic comparison of strains in the 'Actinomyces naeslundii' group.</title>
        <authorList>
            <person name="Mughal S.R."/>
            <person name="Do T."/>
            <person name="Gilbert S.C."/>
            <person name="Witherden E.A."/>
            <person name="Didelot X."/>
            <person name="Beighton D."/>
        </authorList>
    </citation>
    <scope>NUCLEOTIDE SEQUENCE [LARGE SCALE GENOMIC DNA]</scope>
    <source>
        <strain evidence="2 3">S24V</strain>
    </source>
</reference>
<evidence type="ECO:0000313" key="2">
    <source>
        <dbReference type="EMBL" id="OLO55716.1"/>
    </source>
</evidence>
<feature type="region of interest" description="Disordered" evidence="1">
    <location>
        <begin position="1"/>
        <end position="49"/>
    </location>
</feature>
<dbReference type="EMBL" id="MSKI01000025">
    <property type="protein sequence ID" value="OLO55716.1"/>
    <property type="molecule type" value="Genomic_DNA"/>
</dbReference>
<comment type="caution">
    <text evidence="2">The sequence shown here is derived from an EMBL/GenBank/DDBJ whole genome shotgun (WGS) entry which is preliminary data.</text>
</comment>
<dbReference type="Proteomes" id="UP000186855">
    <property type="component" value="Unassembled WGS sequence"/>
</dbReference>
<proteinExistence type="predicted"/>
<organism evidence="2 3">
    <name type="scientific">Actinomyces oris</name>
    <dbReference type="NCBI Taxonomy" id="544580"/>
    <lineage>
        <taxon>Bacteria</taxon>
        <taxon>Bacillati</taxon>
        <taxon>Actinomycetota</taxon>
        <taxon>Actinomycetes</taxon>
        <taxon>Actinomycetales</taxon>
        <taxon>Actinomycetaceae</taxon>
        <taxon>Actinomyces</taxon>
    </lineage>
</organism>